<dbReference type="AlphaFoldDB" id="A0A383CAC7"/>
<gene>
    <name evidence="1" type="ORF">METZ01_LOCUS482181</name>
</gene>
<evidence type="ECO:0008006" key="2">
    <source>
        <dbReference type="Google" id="ProtNLM"/>
    </source>
</evidence>
<reference evidence="1" key="1">
    <citation type="submission" date="2018-05" db="EMBL/GenBank/DDBJ databases">
        <authorList>
            <person name="Lanie J.A."/>
            <person name="Ng W.-L."/>
            <person name="Kazmierczak K.M."/>
            <person name="Andrzejewski T.M."/>
            <person name="Davidsen T.M."/>
            <person name="Wayne K.J."/>
            <person name="Tettelin H."/>
            <person name="Glass J.I."/>
            <person name="Rusch D."/>
            <person name="Podicherti R."/>
            <person name="Tsui H.-C.T."/>
            <person name="Winkler M.E."/>
        </authorList>
    </citation>
    <scope>NUCLEOTIDE SEQUENCE</scope>
</reference>
<feature type="non-terminal residue" evidence="1">
    <location>
        <position position="1"/>
    </location>
</feature>
<sequence>KAKVPFRVQLELLTKAELEKEMRKHGLELDRRKTKDALVKQSVAFLKGK</sequence>
<name>A0A383CAC7_9ZZZZ</name>
<organism evidence="1">
    <name type="scientific">marine metagenome</name>
    <dbReference type="NCBI Taxonomy" id="408172"/>
    <lineage>
        <taxon>unclassified sequences</taxon>
        <taxon>metagenomes</taxon>
        <taxon>ecological metagenomes</taxon>
    </lineage>
</organism>
<accession>A0A383CAC7</accession>
<evidence type="ECO:0000313" key="1">
    <source>
        <dbReference type="EMBL" id="SVE29327.1"/>
    </source>
</evidence>
<dbReference type="EMBL" id="UINC01207302">
    <property type="protein sequence ID" value="SVE29327.1"/>
    <property type="molecule type" value="Genomic_DNA"/>
</dbReference>
<protein>
    <recommendedName>
        <fullName evidence="2">Rho termination factor N-terminal domain-containing protein</fullName>
    </recommendedName>
</protein>
<proteinExistence type="predicted"/>